<gene>
    <name evidence="2" type="ORF">O3I_019085</name>
</gene>
<dbReference type="SUPFAM" id="SSF142433">
    <property type="entry name" value="CinA-like"/>
    <property type="match status" value="1"/>
</dbReference>
<accession>K0F2G2</accession>
<protein>
    <recommendedName>
        <fullName evidence="1">CinA C-terminal domain-containing protein</fullName>
    </recommendedName>
</protein>
<dbReference type="NCBIfam" id="TIGR00199">
    <property type="entry name" value="PncC_domain"/>
    <property type="match status" value="1"/>
</dbReference>
<evidence type="ECO:0000259" key="1">
    <source>
        <dbReference type="Pfam" id="PF02464"/>
    </source>
</evidence>
<reference evidence="2 3" key="1">
    <citation type="journal article" date="2012" name="J. Bacteriol.">
        <title>Complete genome sequence of Nocardia brasiliensis HUJEG-1.</title>
        <authorList>
            <person name="Vera-Cabrera L."/>
            <person name="Ortiz-Lopez R."/>
            <person name="Elizondo-Gonzalez R."/>
            <person name="Perez-Maya A.A."/>
            <person name="Ocampo-Candiani J."/>
        </authorList>
    </citation>
    <scope>NUCLEOTIDE SEQUENCE [LARGE SCALE GENOMIC DNA]</scope>
    <source>
        <strain evidence="3">ATCC 700358</strain>
    </source>
</reference>
<dbReference type="eggNOG" id="COG1546">
    <property type="taxonomic scope" value="Bacteria"/>
</dbReference>
<feature type="domain" description="CinA C-terminal" evidence="1">
    <location>
        <begin position="60"/>
        <end position="205"/>
    </location>
</feature>
<dbReference type="KEGG" id="nbr:O3I_019085"/>
<keyword evidence="3" id="KW-1185">Reference proteome</keyword>
<organism evidence="2 3">
    <name type="scientific">Nocardia brasiliensis (strain ATCC 700358 / HUJEG-1)</name>
    <dbReference type="NCBI Taxonomy" id="1133849"/>
    <lineage>
        <taxon>Bacteria</taxon>
        <taxon>Bacillati</taxon>
        <taxon>Actinomycetota</taxon>
        <taxon>Actinomycetes</taxon>
        <taxon>Mycobacteriales</taxon>
        <taxon>Nocardiaceae</taxon>
        <taxon>Nocardia</taxon>
    </lineage>
</organism>
<dbReference type="Proteomes" id="UP000006304">
    <property type="component" value="Chromosome"/>
</dbReference>
<dbReference type="AlphaFoldDB" id="K0F2G2"/>
<sequence>MIFVLLCGPGIELPGRGAAHGRLSTAYPRTAAQTSPNSPVLPRARYRTGDWYEEAMGISNLAEQIAAAAQRTGRTVAVAESLTAGRLAAALGAAPSAGSWFHGGVVAYSRFVKHSVLDVPEGPVVSQVAAESMARTVRKLTGATIACAVTGAGGPDPQDDQPPGTVWFAVATEDSTTTERRHFAGDPAAVLDQTITHALELVLDALPAQ</sequence>
<dbReference type="InterPro" id="IPR008136">
    <property type="entry name" value="CinA_C"/>
</dbReference>
<dbReference type="EMBL" id="CP003876">
    <property type="protein sequence ID" value="AFU01776.1"/>
    <property type="molecule type" value="Genomic_DNA"/>
</dbReference>
<dbReference type="Pfam" id="PF02464">
    <property type="entry name" value="CinA"/>
    <property type="match status" value="1"/>
</dbReference>
<name>K0F2G2_NOCB7</name>
<dbReference type="HOGENOM" id="CLU_030805_1_1_11"/>
<proteinExistence type="predicted"/>
<dbReference type="InterPro" id="IPR036653">
    <property type="entry name" value="CinA-like_C"/>
</dbReference>
<dbReference type="STRING" id="1133849.O3I_019085"/>
<evidence type="ECO:0000313" key="3">
    <source>
        <dbReference type="Proteomes" id="UP000006304"/>
    </source>
</evidence>
<dbReference type="Gene3D" id="3.90.950.20">
    <property type="entry name" value="CinA-like"/>
    <property type="match status" value="1"/>
</dbReference>
<evidence type="ECO:0000313" key="2">
    <source>
        <dbReference type="EMBL" id="AFU01776.1"/>
    </source>
</evidence>